<dbReference type="PROSITE" id="PS00216">
    <property type="entry name" value="SUGAR_TRANSPORT_1"/>
    <property type="match status" value="1"/>
</dbReference>
<evidence type="ECO:0000256" key="6">
    <source>
        <dbReference type="SAM" id="MobiDB-lite"/>
    </source>
</evidence>
<dbReference type="Pfam" id="PF00083">
    <property type="entry name" value="Sugar_tr"/>
    <property type="match status" value="1"/>
</dbReference>
<accession>A0A397GY71</accession>
<dbReference type="Gene3D" id="1.20.1250.20">
    <property type="entry name" value="MFS general substrate transporter like domains"/>
    <property type="match status" value="2"/>
</dbReference>
<evidence type="ECO:0000256" key="4">
    <source>
        <dbReference type="ARBA" id="ARBA00022989"/>
    </source>
</evidence>
<name>A0A397GY71_ASPTH</name>
<dbReference type="OrthoDB" id="6612291at2759"/>
<feature type="domain" description="Major facilitator superfamily (MFS) profile" evidence="8">
    <location>
        <begin position="43"/>
        <end position="445"/>
    </location>
</feature>
<evidence type="ECO:0000256" key="5">
    <source>
        <dbReference type="ARBA" id="ARBA00023136"/>
    </source>
</evidence>
<feature type="transmembrane region" description="Helical" evidence="7">
    <location>
        <begin position="173"/>
        <end position="193"/>
    </location>
</feature>
<protein>
    <recommendedName>
        <fullName evidence="8">Major facilitator superfamily (MFS) profile domain-containing protein</fullName>
    </recommendedName>
</protein>
<keyword evidence="4 7" id="KW-1133">Transmembrane helix</keyword>
<feature type="transmembrane region" description="Helical" evidence="7">
    <location>
        <begin position="356"/>
        <end position="376"/>
    </location>
</feature>
<dbReference type="GeneID" id="38129543"/>
<evidence type="ECO:0000256" key="2">
    <source>
        <dbReference type="ARBA" id="ARBA00010992"/>
    </source>
</evidence>
<dbReference type="GO" id="GO:0016020">
    <property type="term" value="C:membrane"/>
    <property type="evidence" value="ECO:0007669"/>
    <property type="project" value="UniProtKB-SubCell"/>
</dbReference>
<dbReference type="InterPro" id="IPR020846">
    <property type="entry name" value="MFS_dom"/>
</dbReference>
<dbReference type="SUPFAM" id="SSF103473">
    <property type="entry name" value="MFS general substrate transporter"/>
    <property type="match status" value="1"/>
</dbReference>
<dbReference type="AlphaFoldDB" id="A0A397GY71"/>
<dbReference type="PANTHER" id="PTHR48022">
    <property type="entry name" value="PLASTIDIC GLUCOSE TRANSPORTER 4"/>
    <property type="match status" value="1"/>
</dbReference>
<dbReference type="InterPro" id="IPR005829">
    <property type="entry name" value="Sugar_transporter_CS"/>
</dbReference>
<feature type="transmembrane region" description="Helical" evidence="7">
    <location>
        <begin position="422"/>
        <end position="441"/>
    </location>
</feature>
<evidence type="ECO:0000259" key="8">
    <source>
        <dbReference type="PROSITE" id="PS50850"/>
    </source>
</evidence>
<dbReference type="VEuPathDB" id="FungiDB:CDV56_107569"/>
<feature type="transmembrane region" description="Helical" evidence="7">
    <location>
        <begin position="323"/>
        <end position="344"/>
    </location>
</feature>
<dbReference type="InterPro" id="IPR005828">
    <property type="entry name" value="MFS_sugar_transport-like"/>
</dbReference>
<feature type="transmembrane region" description="Helical" evidence="7">
    <location>
        <begin position="122"/>
        <end position="144"/>
    </location>
</feature>
<dbReference type="PANTHER" id="PTHR48022:SF5">
    <property type="entry name" value="ALPHA-GLUCOSIDES PERMEASE MPH2-RELATED"/>
    <property type="match status" value="1"/>
</dbReference>
<feature type="transmembrane region" description="Helical" evidence="7">
    <location>
        <begin position="91"/>
        <end position="110"/>
    </location>
</feature>
<evidence type="ECO:0000313" key="10">
    <source>
        <dbReference type="Proteomes" id="UP000215305"/>
    </source>
</evidence>
<gene>
    <name evidence="9" type="ORF">CDV56_107569</name>
</gene>
<dbReference type="EMBL" id="NKHU02000095">
    <property type="protein sequence ID" value="RHZ55825.1"/>
    <property type="molecule type" value="Genomic_DNA"/>
</dbReference>
<dbReference type="InterPro" id="IPR050360">
    <property type="entry name" value="MFS_Sugar_Transporters"/>
</dbReference>
<comment type="similarity">
    <text evidence="2">Belongs to the major facilitator superfamily. Sugar transporter (TC 2.A.1.1) family.</text>
</comment>
<sequence length="489" mass="54034">MADQRKEQDETEITLDHEENVQQEQPAEALWREVLKHWRVLLWCLLIFLLPMNFGYENAIVGNLLAMPQFLVRFGHQVNGTWVLSARDQQILNGALSVGVFCAAIITGFLSDAYGRKKAIMIGSIICCAGVMVQYYATSILMLFGGKVVATLGFGIGHSVAPVFVSELAPSSLRGICLALIVSIVFLAARTILPESPTWFLIKDRHDEARKAFQRFNGPHFDSGPALNHTLAAIVVEKENTSGNHSWIERFQQPNLRRTTIVVMTYLAQQLIGVNFIAGYLAYYYALAGVNHPVAIAQQSYTIQVFGNMCSWPLIERVGRRRLIVGGCIMMTTMLPVIGGINILNTPTALKVTVALMTVWGFLYQATLGACAYAIGGEIPSPAVRQKTYALNMVATTISSTVVYQLMPILINSDKANLGGKIAFVFFAPSVPMCFYLFFCLPETRGRSFDELEEMFQARVPSRKFKSYQTSLTPAAVLEGKFEGDIGTA</sequence>
<evidence type="ECO:0000256" key="3">
    <source>
        <dbReference type="ARBA" id="ARBA00022692"/>
    </source>
</evidence>
<dbReference type="GO" id="GO:0005351">
    <property type="term" value="F:carbohydrate:proton symporter activity"/>
    <property type="evidence" value="ECO:0007669"/>
    <property type="project" value="TreeGrafter"/>
</dbReference>
<dbReference type="InterPro" id="IPR036259">
    <property type="entry name" value="MFS_trans_sf"/>
</dbReference>
<proteinExistence type="inferred from homology"/>
<feature type="transmembrane region" description="Helical" evidence="7">
    <location>
        <begin position="388"/>
        <end position="410"/>
    </location>
</feature>
<reference evidence="9" key="1">
    <citation type="submission" date="2018-08" db="EMBL/GenBank/DDBJ databases">
        <title>Draft genome sequence of azole-resistant Aspergillus thermomutatus (Neosartorya pseudofischeri) strain HMR AF 39, isolated from a human nasal aspirate.</title>
        <authorList>
            <person name="Parent-Michaud M."/>
            <person name="Dufresne P.J."/>
            <person name="Fournier E."/>
            <person name="Martineau C."/>
            <person name="Moreira S."/>
            <person name="Perkins V."/>
            <person name="De Repentigny L."/>
            <person name="Dufresne S.F."/>
        </authorList>
    </citation>
    <scope>NUCLEOTIDE SEQUENCE [LARGE SCALE GENOMIC DNA]</scope>
    <source>
        <strain evidence="9">HMR AF 39</strain>
    </source>
</reference>
<dbReference type="PROSITE" id="PS50850">
    <property type="entry name" value="MFS"/>
    <property type="match status" value="1"/>
</dbReference>
<organism evidence="9 10">
    <name type="scientific">Aspergillus thermomutatus</name>
    <name type="common">Neosartorya pseudofischeri</name>
    <dbReference type="NCBI Taxonomy" id="41047"/>
    <lineage>
        <taxon>Eukaryota</taxon>
        <taxon>Fungi</taxon>
        <taxon>Dikarya</taxon>
        <taxon>Ascomycota</taxon>
        <taxon>Pezizomycotina</taxon>
        <taxon>Eurotiomycetes</taxon>
        <taxon>Eurotiomycetidae</taxon>
        <taxon>Eurotiales</taxon>
        <taxon>Aspergillaceae</taxon>
        <taxon>Aspergillus</taxon>
        <taxon>Aspergillus subgen. Fumigati</taxon>
    </lineage>
</organism>
<evidence type="ECO:0000256" key="1">
    <source>
        <dbReference type="ARBA" id="ARBA00004141"/>
    </source>
</evidence>
<evidence type="ECO:0000256" key="7">
    <source>
        <dbReference type="SAM" id="Phobius"/>
    </source>
</evidence>
<keyword evidence="5 7" id="KW-0472">Membrane</keyword>
<feature type="region of interest" description="Disordered" evidence="6">
    <location>
        <begin position="1"/>
        <end position="20"/>
    </location>
</feature>
<keyword evidence="3 7" id="KW-0812">Transmembrane</keyword>
<keyword evidence="10" id="KW-1185">Reference proteome</keyword>
<evidence type="ECO:0000313" key="9">
    <source>
        <dbReference type="EMBL" id="RHZ55825.1"/>
    </source>
</evidence>
<comment type="subcellular location">
    <subcellularLocation>
        <location evidence="1">Membrane</location>
        <topology evidence="1">Multi-pass membrane protein</topology>
    </subcellularLocation>
</comment>
<dbReference type="RefSeq" id="XP_026614498.1">
    <property type="nucleotide sequence ID" value="XM_026761188.1"/>
</dbReference>
<feature type="transmembrane region" description="Helical" evidence="7">
    <location>
        <begin position="40"/>
        <end position="56"/>
    </location>
</feature>
<dbReference type="Proteomes" id="UP000215305">
    <property type="component" value="Unassembled WGS sequence"/>
</dbReference>
<comment type="caution">
    <text evidence="9">The sequence shown here is derived from an EMBL/GenBank/DDBJ whole genome shotgun (WGS) entry which is preliminary data.</text>
</comment>